<evidence type="ECO:0000256" key="1">
    <source>
        <dbReference type="ARBA" id="ARBA00022737"/>
    </source>
</evidence>
<dbReference type="PANTHER" id="PTHR19211">
    <property type="entry name" value="ATP-BINDING TRANSPORT PROTEIN-RELATED"/>
    <property type="match status" value="1"/>
</dbReference>
<reference evidence="7 8" key="1">
    <citation type="submission" date="2022-01" db="EMBL/GenBank/DDBJ databases">
        <title>Lysobacter chinensis sp. nov., a bacterium isolated from cow dung compost.</title>
        <authorList>
            <person name="Liu Y."/>
        </authorList>
    </citation>
    <scope>NUCLEOTIDE SEQUENCE [LARGE SCALE GENOMIC DNA]</scope>
    <source>
        <strain evidence="7 8">TLK-CK17</strain>
    </source>
</reference>
<sequence>MSEARVSVSHLSFAWPDGTPVLTDVSCVIGPSRTGLVAPNGGGKSTLLRLIAGELSPGAGTITVSGDLGYLPQDPTLDPDARVADALGVASTVHALEAIACGDTDPALFERAEGHWDIRERIAATLARLGLDNVSLERRISTFSGGQAMSLALAGQLLRRPAVLLLDEPTNHLDLASRKRLLDALSDYRGSIIVASHDRTLLEGMEQIAELRPSSLRLYGGGFGAYQASVESERLALEHHVHHLRRELHREHREMRQARERTERRTANARRNRADAGLSRIVAGNRARAAEVSAAKTEGAHGHRVSRVREQLQHAKTRIHAVSAPSFSLPATRVADNQLLLAGEHLQADSGGRSLFGGQGVSLTIRGPERIAILGDNGTGKTTLLRILAGEVVPIAGRLRRGLTRSAYLSQRLGHLDPSLTVAENLALAATRMTAQGRSDLLARLQFRGARMHLPAGALSGGEHVRLSLACVLHADMAPNLLLLDEPTNNLDLESMAELEHALAGFEGALVVVSHDVPFLDAIGTTRKLLLSAEGLTDIT</sequence>
<dbReference type="GO" id="GO:0005524">
    <property type="term" value="F:ATP binding"/>
    <property type="evidence" value="ECO:0007669"/>
    <property type="project" value="UniProtKB-KW"/>
</dbReference>
<feature type="region of interest" description="Disordered" evidence="4">
    <location>
        <begin position="249"/>
        <end position="272"/>
    </location>
</feature>
<feature type="compositionally biased region" description="Basic and acidic residues" evidence="4">
    <location>
        <begin position="249"/>
        <end position="266"/>
    </location>
</feature>
<dbReference type="InterPro" id="IPR003593">
    <property type="entry name" value="AAA+_ATPase"/>
</dbReference>
<dbReference type="EMBL" id="JAKJPO010000017">
    <property type="protein sequence ID" value="MCF7223529.1"/>
    <property type="molecule type" value="Genomic_DNA"/>
</dbReference>
<dbReference type="Gene3D" id="3.40.50.300">
    <property type="entry name" value="P-loop containing nucleotide triphosphate hydrolases"/>
    <property type="match status" value="2"/>
</dbReference>
<dbReference type="InterPro" id="IPR050611">
    <property type="entry name" value="ABCF"/>
</dbReference>
<evidence type="ECO:0000313" key="7">
    <source>
        <dbReference type="EMBL" id="MCF7223745.1"/>
    </source>
</evidence>
<name>A0ABS9HZX6_9GAMM</name>
<dbReference type="SUPFAM" id="SSF52540">
    <property type="entry name" value="P-loop containing nucleoside triphosphate hydrolases"/>
    <property type="match status" value="2"/>
</dbReference>
<evidence type="ECO:0000313" key="8">
    <source>
        <dbReference type="Proteomes" id="UP001430796"/>
    </source>
</evidence>
<proteinExistence type="predicted"/>
<evidence type="ECO:0000256" key="2">
    <source>
        <dbReference type="ARBA" id="ARBA00022741"/>
    </source>
</evidence>
<keyword evidence="8" id="KW-1185">Reference proteome</keyword>
<feature type="domain" description="ABC transporter" evidence="5">
    <location>
        <begin position="6"/>
        <end position="238"/>
    </location>
</feature>
<dbReference type="PANTHER" id="PTHR19211:SF6">
    <property type="entry name" value="BLL7188 PROTEIN"/>
    <property type="match status" value="1"/>
</dbReference>
<organism evidence="7 8">
    <name type="scientific">Marilutibacter chinensis</name>
    <dbReference type="NCBI Taxonomy" id="2912247"/>
    <lineage>
        <taxon>Bacteria</taxon>
        <taxon>Pseudomonadati</taxon>
        <taxon>Pseudomonadota</taxon>
        <taxon>Gammaproteobacteria</taxon>
        <taxon>Lysobacterales</taxon>
        <taxon>Lysobacteraceae</taxon>
        <taxon>Marilutibacter</taxon>
    </lineage>
</organism>
<dbReference type="SMART" id="SM00382">
    <property type="entry name" value="AAA"/>
    <property type="match status" value="2"/>
</dbReference>
<evidence type="ECO:0000313" key="6">
    <source>
        <dbReference type="EMBL" id="MCF7223529.1"/>
    </source>
</evidence>
<keyword evidence="1" id="KW-0677">Repeat</keyword>
<gene>
    <name evidence="6" type="ORF">L3V18_17355</name>
    <name evidence="7" type="ORF">L3V18_18450</name>
</gene>
<dbReference type="RefSeq" id="WP_237056608.1">
    <property type="nucleotide sequence ID" value="NZ_JAKJPO010000017.1"/>
</dbReference>
<dbReference type="Proteomes" id="UP001430796">
    <property type="component" value="Unassembled WGS sequence"/>
</dbReference>
<comment type="caution">
    <text evidence="7">The sequence shown here is derived from an EMBL/GenBank/DDBJ whole genome shotgun (WGS) entry which is preliminary data.</text>
</comment>
<evidence type="ECO:0000256" key="3">
    <source>
        <dbReference type="ARBA" id="ARBA00022840"/>
    </source>
</evidence>
<dbReference type="EMBL" id="JAKJPO010000020">
    <property type="protein sequence ID" value="MCF7223745.1"/>
    <property type="molecule type" value="Genomic_DNA"/>
</dbReference>
<feature type="domain" description="ABC transporter" evidence="5">
    <location>
        <begin position="341"/>
        <end position="532"/>
    </location>
</feature>
<reference evidence="7 8" key="3">
    <citation type="submission" date="2022-01" db="EMBL/GenBank/DDBJ databases">
        <authorList>
            <person name="Zhou L.Y."/>
        </authorList>
    </citation>
    <scope>NUCLEOTIDE SEQUENCE [LARGE SCALE GENOMIC DNA]</scope>
    <source>
        <strain evidence="7 8">TLK-CK17</strain>
    </source>
</reference>
<keyword evidence="2" id="KW-0547">Nucleotide-binding</keyword>
<reference evidence="8" key="2">
    <citation type="submission" date="2022-01" db="EMBL/GenBank/DDBJ databases">
        <title>Lysobacter chinensis sp. nov., a bacterium isolated from cow dung compost.</title>
        <authorList>
            <person name="Zhou L.Y."/>
        </authorList>
    </citation>
    <scope>NUCLEOTIDE SEQUENCE [LARGE SCALE GENOMIC DNA]</scope>
    <source>
        <strain evidence="8">TLK-CK17</strain>
    </source>
</reference>
<dbReference type="InterPro" id="IPR003439">
    <property type="entry name" value="ABC_transporter-like_ATP-bd"/>
</dbReference>
<protein>
    <submittedName>
        <fullName evidence="7">ATP-binding cassette domain-containing protein</fullName>
    </submittedName>
</protein>
<dbReference type="CDD" id="cd03221">
    <property type="entry name" value="ABCF_EF-3"/>
    <property type="match status" value="1"/>
</dbReference>
<dbReference type="PROSITE" id="PS50893">
    <property type="entry name" value="ABC_TRANSPORTER_2"/>
    <property type="match status" value="2"/>
</dbReference>
<dbReference type="Pfam" id="PF00005">
    <property type="entry name" value="ABC_tran"/>
    <property type="match status" value="2"/>
</dbReference>
<evidence type="ECO:0000259" key="5">
    <source>
        <dbReference type="PROSITE" id="PS50893"/>
    </source>
</evidence>
<keyword evidence="3 7" id="KW-0067">ATP-binding</keyword>
<accession>A0ABS9HZX6</accession>
<dbReference type="InterPro" id="IPR027417">
    <property type="entry name" value="P-loop_NTPase"/>
</dbReference>
<evidence type="ECO:0000256" key="4">
    <source>
        <dbReference type="SAM" id="MobiDB-lite"/>
    </source>
</evidence>